<keyword evidence="4" id="KW-0862">Zinc</keyword>
<feature type="non-terminal residue" evidence="7">
    <location>
        <position position="1"/>
    </location>
</feature>
<keyword evidence="3 5" id="KW-0863">Zinc-finger</keyword>
<gene>
    <name evidence="7" type="ORF">ALC60_02627</name>
</gene>
<dbReference type="EMBL" id="KQ982294">
    <property type="protein sequence ID" value="KYQ58208.1"/>
    <property type="molecule type" value="Genomic_DNA"/>
</dbReference>
<feature type="domain" description="C2H2-type" evidence="6">
    <location>
        <begin position="78"/>
        <end position="105"/>
    </location>
</feature>
<dbReference type="GO" id="GO:0030674">
    <property type="term" value="F:protein-macromolecule adaptor activity"/>
    <property type="evidence" value="ECO:0007669"/>
    <property type="project" value="UniProtKB-ARBA"/>
</dbReference>
<proteinExistence type="predicted"/>
<dbReference type="SUPFAM" id="SSF57667">
    <property type="entry name" value="beta-beta-alpha zinc fingers"/>
    <property type="match status" value="2"/>
</dbReference>
<dbReference type="PANTHER" id="PTHR23235">
    <property type="entry name" value="KRUEPPEL-LIKE TRANSCRIPTION FACTOR"/>
    <property type="match status" value="1"/>
</dbReference>
<name>A0A151XD66_9HYME</name>
<dbReference type="Gene3D" id="3.30.160.60">
    <property type="entry name" value="Classic Zinc Finger"/>
    <property type="match status" value="2"/>
</dbReference>
<evidence type="ECO:0000256" key="5">
    <source>
        <dbReference type="PROSITE-ProRule" id="PRU00042"/>
    </source>
</evidence>
<dbReference type="GO" id="GO:0000978">
    <property type="term" value="F:RNA polymerase II cis-regulatory region sequence-specific DNA binding"/>
    <property type="evidence" value="ECO:0007669"/>
    <property type="project" value="TreeGrafter"/>
</dbReference>
<dbReference type="PANTHER" id="PTHR23235:SF158">
    <property type="entry name" value="C2H2-TYPE DOMAIN-CONTAINING PROTEIN"/>
    <property type="match status" value="1"/>
</dbReference>
<dbReference type="SMART" id="SM00355">
    <property type="entry name" value="ZnF_C2H2"/>
    <property type="match status" value="3"/>
</dbReference>
<dbReference type="GO" id="GO:0000981">
    <property type="term" value="F:DNA-binding transcription factor activity, RNA polymerase II-specific"/>
    <property type="evidence" value="ECO:0007669"/>
    <property type="project" value="TreeGrafter"/>
</dbReference>
<dbReference type="AlphaFoldDB" id="A0A151XD66"/>
<protein>
    <recommendedName>
        <fullName evidence="6">C2H2-type domain-containing protein</fullName>
    </recommendedName>
</protein>
<keyword evidence="8" id="KW-1185">Reference proteome</keyword>
<evidence type="ECO:0000256" key="1">
    <source>
        <dbReference type="ARBA" id="ARBA00022723"/>
    </source>
</evidence>
<evidence type="ECO:0000259" key="6">
    <source>
        <dbReference type="PROSITE" id="PS50157"/>
    </source>
</evidence>
<dbReference type="Pfam" id="PF00096">
    <property type="entry name" value="zf-C2H2"/>
    <property type="match status" value="3"/>
</dbReference>
<feature type="domain" description="C2H2-type" evidence="6">
    <location>
        <begin position="133"/>
        <end position="156"/>
    </location>
</feature>
<dbReference type="FunFam" id="3.30.160.60:FF:000688">
    <property type="entry name" value="zinc finger protein 197 isoform X1"/>
    <property type="match status" value="1"/>
</dbReference>
<organism evidence="7 8">
    <name type="scientific">Mycetomoellerius zeteki</name>
    <dbReference type="NCBI Taxonomy" id="64791"/>
    <lineage>
        <taxon>Eukaryota</taxon>
        <taxon>Metazoa</taxon>
        <taxon>Ecdysozoa</taxon>
        <taxon>Arthropoda</taxon>
        <taxon>Hexapoda</taxon>
        <taxon>Insecta</taxon>
        <taxon>Pterygota</taxon>
        <taxon>Neoptera</taxon>
        <taxon>Endopterygota</taxon>
        <taxon>Hymenoptera</taxon>
        <taxon>Apocrita</taxon>
        <taxon>Aculeata</taxon>
        <taxon>Formicoidea</taxon>
        <taxon>Formicidae</taxon>
        <taxon>Myrmicinae</taxon>
        <taxon>Mycetomoellerius</taxon>
    </lineage>
</organism>
<evidence type="ECO:0000256" key="4">
    <source>
        <dbReference type="ARBA" id="ARBA00022833"/>
    </source>
</evidence>
<dbReference type="InterPro" id="IPR036236">
    <property type="entry name" value="Znf_C2H2_sf"/>
</dbReference>
<evidence type="ECO:0000313" key="7">
    <source>
        <dbReference type="EMBL" id="KYQ58208.1"/>
    </source>
</evidence>
<sequence length="164" mass="19344">DAFRKIDGQFLSKFTYRNIGNLEIMERSQVNENLQIEKTTETDVKIEKINDSINIENKDDINNLRVRENTGNIRKKQLMCEYCQKKFNHAGDLNKHRRKHTGEQPYACNMCERKFATSSNLVRHQHLHLGIKFHCQICGHSFTRKIKLSAHLIAKHYEALKFDE</sequence>
<keyword evidence="2" id="KW-0677">Repeat</keyword>
<evidence type="ECO:0000256" key="2">
    <source>
        <dbReference type="ARBA" id="ARBA00022737"/>
    </source>
</evidence>
<dbReference type="PROSITE" id="PS50157">
    <property type="entry name" value="ZINC_FINGER_C2H2_2"/>
    <property type="match status" value="3"/>
</dbReference>
<accession>A0A151XD66</accession>
<reference evidence="7 8" key="1">
    <citation type="submission" date="2015-09" db="EMBL/GenBank/DDBJ databases">
        <title>Trachymyrmex zeteki WGS genome.</title>
        <authorList>
            <person name="Nygaard S."/>
            <person name="Hu H."/>
            <person name="Boomsma J."/>
            <person name="Zhang G."/>
        </authorList>
    </citation>
    <scope>NUCLEOTIDE SEQUENCE [LARGE SCALE GENOMIC DNA]</scope>
    <source>
        <strain evidence="7">Tzet28-1</strain>
        <tissue evidence="7">Whole body</tissue>
    </source>
</reference>
<dbReference type="Proteomes" id="UP000075809">
    <property type="component" value="Unassembled WGS sequence"/>
</dbReference>
<dbReference type="GO" id="GO:0008270">
    <property type="term" value="F:zinc ion binding"/>
    <property type="evidence" value="ECO:0007669"/>
    <property type="project" value="UniProtKB-KW"/>
</dbReference>
<evidence type="ECO:0000256" key="3">
    <source>
        <dbReference type="ARBA" id="ARBA00022771"/>
    </source>
</evidence>
<keyword evidence="1" id="KW-0479">Metal-binding</keyword>
<feature type="domain" description="C2H2-type" evidence="6">
    <location>
        <begin position="106"/>
        <end position="133"/>
    </location>
</feature>
<evidence type="ECO:0000313" key="8">
    <source>
        <dbReference type="Proteomes" id="UP000075809"/>
    </source>
</evidence>
<dbReference type="InterPro" id="IPR013087">
    <property type="entry name" value="Znf_C2H2_type"/>
</dbReference>
<dbReference type="STRING" id="64791.A0A151XD66"/>
<dbReference type="PROSITE" id="PS00028">
    <property type="entry name" value="ZINC_FINGER_C2H2_1"/>
    <property type="match status" value="3"/>
</dbReference>